<organism evidence="3 4">
    <name type="scientific">Algoriphagus taiwanensis</name>
    <dbReference type="NCBI Taxonomy" id="1445656"/>
    <lineage>
        <taxon>Bacteria</taxon>
        <taxon>Pseudomonadati</taxon>
        <taxon>Bacteroidota</taxon>
        <taxon>Cytophagia</taxon>
        <taxon>Cytophagales</taxon>
        <taxon>Cyclobacteriaceae</taxon>
        <taxon>Algoriphagus</taxon>
    </lineage>
</organism>
<gene>
    <name evidence="3" type="ORF">Ataiwa_12930</name>
</gene>
<evidence type="ECO:0000313" key="3">
    <source>
        <dbReference type="EMBL" id="GMQ33021.1"/>
    </source>
</evidence>
<dbReference type="Proteomes" id="UP001307705">
    <property type="component" value="Unassembled WGS sequence"/>
</dbReference>
<accession>A0ABQ6PYL9</accession>
<dbReference type="InterPro" id="IPR003409">
    <property type="entry name" value="MORN"/>
</dbReference>
<evidence type="ECO:0000256" key="2">
    <source>
        <dbReference type="SAM" id="SignalP"/>
    </source>
</evidence>
<dbReference type="SUPFAM" id="SSF82185">
    <property type="entry name" value="Histone H3 K4-specific methyltransferase SET7/9 N-terminal domain"/>
    <property type="match status" value="1"/>
</dbReference>
<keyword evidence="4" id="KW-1185">Reference proteome</keyword>
<protein>
    <recommendedName>
        <fullName evidence="5">MORN repeat variant</fullName>
    </recommendedName>
</protein>
<dbReference type="Gene3D" id="2.20.110.10">
    <property type="entry name" value="Histone H3 K4-specific methyltransferase SET7/9 N-terminal domain"/>
    <property type="match status" value="1"/>
</dbReference>
<dbReference type="Pfam" id="PF02493">
    <property type="entry name" value="MORN"/>
    <property type="match status" value="2"/>
</dbReference>
<dbReference type="EMBL" id="BTPE01000004">
    <property type="protein sequence ID" value="GMQ33021.1"/>
    <property type="molecule type" value="Genomic_DNA"/>
</dbReference>
<evidence type="ECO:0000313" key="4">
    <source>
        <dbReference type="Proteomes" id="UP001307705"/>
    </source>
</evidence>
<proteinExistence type="predicted"/>
<comment type="caution">
    <text evidence="3">The sequence shown here is derived from an EMBL/GenBank/DDBJ whole genome shotgun (WGS) entry which is preliminary data.</text>
</comment>
<evidence type="ECO:0008006" key="5">
    <source>
        <dbReference type="Google" id="ProtNLM"/>
    </source>
</evidence>
<keyword evidence="2" id="KW-0732">Signal</keyword>
<keyword evidence="1" id="KW-0677">Repeat</keyword>
<evidence type="ECO:0000256" key="1">
    <source>
        <dbReference type="ARBA" id="ARBA00022737"/>
    </source>
</evidence>
<feature type="chain" id="PRO_5045243420" description="MORN repeat variant" evidence="2">
    <location>
        <begin position="20"/>
        <end position="243"/>
    </location>
</feature>
<name>A0ABQ6PYL9_9BACT</name>
<dbReference type="RefSeq" id="WP_338227808.1">
    <property type="nucleotide sequence ID" value="NZ_BTPE01000004.1"/>
</dbReference>
<sequence length="243" mass="27607">MTRLFLLLICWVTLLPIQAQVSEKELQGVEFLQMDDGNGGTIYGFTLGDKMIGPSYHIYPDDKRFYTYFNLEGKAEQVQIMEIPYSGQLLLAEMVDGAMNGNAFQMVGKNLDWARVYKDGEPRRNADTEYLGKLSNRPNCVGNCIDAFGIYQTSGKQLAMGFFKKESPSTPVIHTFPAGDMYLGSMDGWEREGFGTYRFANDGSIYIGMWKKNMREGLGFWFNKDGALRKKGYFKKGEVIRNM</sequence>
<feature type="signal peptide" evidence="2">
    <location>
        <begin position="1"/>
        <end position="19"/>
    </location>
</feature>
<reference evidence="3 4" key="1">
    <citation type="submission" date="2023-08" db="EMBL/GenBank/DDBJ databases">
        <title>Draft genome sequence of Algoriphagus taiwanensis.</title>
        <authorList>
            <person name="Takatani N."/>
            <person name="Hosokawa M."/>
            <person name="Sawabe T."/>
        </authorList>
    </citation>
    <scope>NUCLEOTIDE SEQUENCE [LARGE SCALE GENOMIC DNA]</scope>
    <source>
        <strain evidence="3 4">JCM 19755</strain>
    </source>
</reference>